<keyword evidence="4" id="KW-1185">Reference proteome</keyword>
<name>A0A366HQ64_9BACT</name>
<dbReference type="InterPro" id="IPR032698">
    <property type="entry name" value="SirB1_N"/>
</dbReference>
<evidence type="ECO:0000313" key="4">
    <source>
        <dbReference type="Proteomes" id="UP000253426"/>
    </source>
</evidence>
<gene>
    <name evidence="3" type="ORF">DES53_103252</name>
</gene>
<dbReference type="OrthoDB" id="188084at2"/>
<comment type="similarity">
    <text evidence="1">Belongs to the UPF0162 family.</text>
</comment>
<dbReference type="Proteomes" id="UP000253426">
    <property type="component" value="Unassembled WGS sequence"/>
</dbReference>
<reference evidence="3 4" key="1">
    <citation type="submission" date="2018-06" db="EMBL/GenBank/DDBJ databases">
        <title>Genomic Encyclopedia of Type Strains, Phase IV (KMG-IV): sequencing the most valuable type-strain genomes for metagenomic binning, comparative biology and taxonomic classification.</title>
        <authorList>
            <person name="Goeker M."/>
        </authorList>
    </citation>
    <scope>NUCLEOTIDE SEQUENCE [LARGE SCALE GENOMIC DNA]</scope>
    <source>
        <strain evidence="3 4">DSM 25532</strain>
    </source>
</reference>
<comment type="caution">
    <text evidence="3">The sequence shown here is derived from an EMBL/GenBank/DDBJ whole genome shotgun (WGS) entry which is preliminary data.</text>
</comment>
<evidence type="ECO:0000256" key="1">
    <source>
        <dbReference type="ARBA" id="ARBA00007100"/>
    </source>
</evidence>
<feature type="domain" description="Protein SirB1 N-terminal" evidence="2">
    <location>
        <begin position="108"/>
        <end position="253"/>
    </location>
</feature>
<dbReference type="Pfam" id="PF13369">
    <property type="entry name" value="Transglut_core2"/>
    <property type="match status" value="1"/>
</dbReference>
<dbReference type="RefSeq" id="WP_113958383.1">
    <property type="nucleotide sequence ID" value="NZ_QNRR01000003.1"/>
</dbReference>
<evidence type="ECO:0000313" key="3">
    <source>
        <dbReference type="EMBL" id="RBP45254.1"/>
    </source>
</evidence>
<dbReference type="AlphaFoldDB" id="A0A366HQ64"/>
<accession>A0A366HQ64</accession>
<protein>
    <submittedName>
        <fullName evidence="3">Regulator of sirC expression with transglutaminase-like and TPR domain</fullName>
    </submittedName>
</protein>
<dbReference type="PANTHER" id="PTHR31350:SF21">
    <property type="entry name" value="F-BOX ONLY PROTEIN 21"/>
    <property type="match status" value="1"/>
</dbReference>
<organism evidence="3 4">
    <name type="scientific">Roseimicrobium gellanilyticum</name>
    <dbReference type="NCBI Taxonomy" id="748857"/>
    <lineage>
        <taxon>Bacteria</taxon>
        <taxon>Pseudomonadati</taxon>
        <taxon>Verrucomicrobiota</taxon>
        <taxon>Verrucomicrobiia</taxon>
        <taxon>Verrucomicrobiales</taxon>
        <taxon>Verrucomicrobiaceae</taxon>
        <taxon>Roseimicrobium</taxon>
    </lineage>
</organism>
<evidence type="ECO:0000259" key="2">
    <source>
        <dbReference type="Pfam" id="PF13369"/>
    </source>
</evidence>
<sequence>MPSAPVELRSLLRLLDDDTPVVRDAVRQKLAALRHELPEHFLALGEPLDDEQQRLISEILAPVCREELESAWMSWKWLSSPEAQLEEALGQLSAFLSGWQTKAEELPHQLDAVAERAMREGGTYDPHRLADFLFGGRGDDARLRGNTKDYYAAHNSNLLWVLANGQGNPISLSCIYILVGRRLGMRIEGCNFPGHFLARVRHESKVWLVDCFNRGRFMLSEDVAKHHPAANPSMEDVVRDPAPVEAIIARVLRNLDEAFERESNLPQRHVIRRLMLKLMEA</sequence>
<dbReference type="PANTHER" id="PTHR31350">
    <property type="entry name" value="SI:DKEY-261L7.2"/>
    <property type="match status" value="1"/>
</dbReference>
<dbReference type="EMBL" id="QNRR01000003">
    <property type="protein sequence ID" value="RBP45254.1"/>
    <property type="molecule type" value="Genomic_DNA"/>
</dbReference>
<proteinExistence type="inferred from homology"/>